<dbReference type="Gene3D" id="3.40.50.2300">
    <property type="match status" value="2"/>
</dbReference>
<evidence type="ECO:0000256" key="3">
    <source>
        <dbReference type="ARBA" id="ARBA00023163"/>
    </source>
</evidence>
<keyword evidence="2" id="KW-0238">DNA-binding</keyword>
<reference evidence="6 7" key="1">
    <citation type="submission" date="2014-08" db="EMBL/GenBank/DDBJ databases">
        <title>Fervidobacterium pennivorans DYC genome.</title>
        <authorList>
            <person name="Wushke S."/>
        </authorList>
    </citation>
    <scope>NUCLEOTIDE SEQUENCE [LARGE SCALE GENOMIC DNA]</scope>
    <source>
        <strain evidence="6 7">DYC</strain>
    </source>
</reference>
<proteinExistence type="predicted"/>
<dbReference type="Proteomes" id="UP000077096">
    <property type="component" value="Chromosome"/>
</dbReference>
<dbReference type="OrthoDB" id="47944at2"/>
<dbReference type="PANTHER" id="PTHR30146">
    <property type="entry name" value="LACI-RELATED TRANSCRIPTIONAL REPRESSOR"/>
    <property type="match status" value="1"/>
</dbReference>
<dbReference type="PANTHER" id="PTHR30146:SF154">
    <property type="entry name" value="TRANSCRIPTION REGULATOR, MEMBER OF GALR FAMILY"/>
    <property type="match status" value="1"/>
</dbReference>
<dbReference type="CDD" id="cd06267">
    <property type="entry name" value="PBP1_LacI_sugar_binding-like"/>
    <property type="match status" value="1"/>
</dbReference>
<accession>A0A172T3R9</accession>
<dbReference type="InterPro" id="IPR046335">
    <property type="entry name" value="LacI/GalR-like_sensor"/>
</dbReference>
<dbReference type="GO" id="GO:0000976">
    <property type="term" value="F:transcription cis-regulatory region binding"/>
    <property type="evidence" value="ECO:0007669"/>
    <property type="project" value="TreeGrafter"/>
</dbReference>
<name>A0A172T3R9_FERPE</name>
<dbReference type="PRINTS" id="PR00036">
    <property type="entry name" value="HTHLACI"/>
</dbReference>
<dbReference type="KEGG" id="fng:JM64_06125"/>
<dbReference type="AlphaFoldDB" id="A0A172T3R9"/>
<keyword evidence="1" id="KW-0805">Transcription regulation</keyword>
<dbReference type="Pfam" id="PF00356">
    <property type="entry name" value="LacI"/>
    <property type="match status" value="1"/>
</dbReference>
<keyword evidence="3" id="KW-0804">Transcription</keyword>
<evidence type="ECO:0000256" key="1">
    <source>
        <dbReference type="ARBA" id="ARBA00023015"/>
    </source>
</evidence>
<dbReference type="InterPro" id="IPR010982">
    <property type="entry name" value="Lambda_DNA-bd_dom_sf"/>
</dbReference>
<evidence type="ECO:0000259" key="5">
    <source>
        <dbReference type="PROSITE" id="PS50943"/>
    </source>
</evidence>
<feature type="domain" description="HTH lacI-type" evidence="4">
    <location>
        <begin position="2"/>
        <end position="56"/>
    </location>
</feature>
<gene>
    <name evidence="6" type="ORF">JM64_06125</name>
</gene>
<dbReference type="InterPro" id="IPR028082">
    <property type="entry name" value="Peripla_BP_I"/>
</dbReference>
<dbReference type="PATRIC" id="fig|93466.3.peg.1301"/>
<evidence type="ECO:0000259" key="4">
    <source>
        <dbReference type="PROSITE" id="PS50932"/>
    </source>
</evidence>
<dbReference type="PROSITE" id="PS00356">
    <property type="entry name" value="HTH_LACI_1"/>
    <property type="match status" value="1"/>
</dbReference>
<dbReference type="SMART" id="SM00354">
    <property type="entry name" value="HTH_LACI"/>
    <property type="match status" value="1"/>
</dbReference>
<evidence type="ECO:0000313" key="7">
    <source>
        <dbReference type="Proteomes" id="UP000077096"/>
    </source>
</evidence>
<dbReference type="Pfam" id="PF13377">
    <property type="entry name" value="Peripla_BP_3"/>
    <property type="match status" value="1"/>
</dbReference>
<dbReference type="EMBL" id="CP011393">
    <property type="protein sequence ID" value="ANE41582.1"/>
    <property type="molecule type" value="Genomic_DNA"/>
</dbReference>
<dbReference type="Gene3D" id="1.10.260.40">
    <property type="entry name" value="lambda repressor-like DNA-binding domains"/>
    <property type="match status" value="1"/>
</dbReference>
<protein>
    <submittedName>
        <fullName evidence="6">LacI family transcriptional regulator</fullName>
    </submittedName>
</protein>
<dbReference type="CDD" id="cd01392">
    <property type="entry name" value="HTH_LacI"/>
    <property type="match status" value="1"/>
</dbReference>
<evidence type="ECO:0000256" key="2">
    <source>
        <dbReference type="ARBA" id="ARBA00023125"/>
    </source>
</evidence>
<feature type="domain" description="HTH cro/C1-type" evidence="5">
    <location>
        <begin position="3"/>
        <end position="46"/>
    </location>
</feature>
<dbReference type="SUPFAM" id="SSF53822">
    <property type="entry name" value="Periplasmic binding protein-like I"/>
    <property type="match status" value="1"/>
</dbReference>
<dbReference type="SUPFAM" id="SSF47413">
    <property type="entry name" value="lambda repressor-like DNA-binding domains"/>
    <property type="match status" value="1"/>
</dbReference>
<sequence>MVSIDDVAKRAGVSTATVSRVLNGTGYVSEETEIKVLKAVKELGYVPHVSAKTLARKKIFSVAVVISQRIKELIQSDVGIFYKIILDAIENTAGIYKISLDILLLDEVLQGKHHKYDGYILVGSDASEEEIEKISKNGKVVLVDHYIDGLRIDSIVSDGYDGIFYITKKFIGSGFNRIIHIHGPLKYYGFRDRYNGYVTAMTKFGKLPITFEYDDLHEEIDSVLRRALRDGVPEVIICSNDPIAIRVLHKLQDWGYDVPGDVSIVGFDDIPAAEKEGLSTMRVQKVELGINAVKRINEILSKQSIHPYKQCIYTTYVKRNSSVI</sequence>
<dbReference type="GO" id="GO:0003700">
    <property type="term" value="F:DNA-binding transcription factor activity"/>
    <property type="evidence" value="ECO:0007669"/>
    <property type="project" value="TreeGrafter"/>
</dbReference>
<dbReference type="InterPro" id="IPR001387">
    <property type="entry name" value="Cro/C1-type_HTH"/>
</dbReference>
<organism evidence="6 7">
    <name type="scientific">Fervidobacterium pennivorans</name>
    <dbReference type="NCBI Taxonomy" id="93466"/>
    <lineage>
        <taxon>Bacteria</taxon>
        <taxon>Thermotogati</taxon>
        <taxon>Thermotogota</taxon>
        <taxon>Thermotogae</taxon>
        <taxon>Thermotogales</taxon>
        <taxon>Fervidobacteriaceae</taxon>
        <taxon>Fervidobacterium</taxon>
    </lineage>
</organism>
<dbReference type="InterPro" id="IPR000843">
    <property type="entry name" value="HTH_LacI"/>
</dbReference>
<dbReference type="PROSITE" id="PS50943">
    <property type="entry name" value="HTH_CROC1"/>
    <property type="match status" value="1"/>
</dbReference>
<dbReference type="PROSITE" id="PS50932">
    <property type="entry name" value="HTH_LACI_2"/>
    <property type="match status" value="1"/>
</dbReference>
<evidence type="ECO:0000313" key="6">
    <source>
        <dbReference type="EMBL" id="ANE41582.1"/>
    </source>
</evidence>